<dbReference type="AlphaFoldDB" id="A0AAV2R505"/>
<dbReference type="PROSITE" id="PS50835">
    <property type="entry name" value="IG_LIKE"/>
    <property type="match status" value="2"/>
</dbReference>
<name>A0AAV2R505_MEGNR</name>
<dbReference type="FunFam" id="2.60.40.10:FF:000129">
    <property type="entry name" value="CLUMA_CG018772, isoform A"/>
    <property type="match status" value="1"/>
</dbReference>
<dbReference type="InterPro" id="IPR037448">
    <property type="entry name" value="Zig-8"/>
</dbReference>
<evidence type="ECO:0000256" key="2">
    <source>
        <dbReference type="SAM" id="Phobius"/>
    </source>
</evidence>
<dbReference type="CDD" id="cd00096">
    <property type="entry name" value="Ig"/>
    <property type="match status" value="1"/>
</dbReference>
<feature type="region of interest" description="Disordered" evidence="1">
    <location>
        <begin position="47"/>
        <end position="72"/>
    </location>
</feature>
<dbReference type="InterPro" id="IPR003598">
    <property type="entry name" value="Ig_sub2"/>
</dbReference>
<proteinExistence type="predicted"/>
<feature type="domain" description="Ig-like" evidence="4">
    <location>
        <begin position="79"/>
        <end position="175"/>
    </location>
</feature>
<dbReference type="Gene3D" id="2.60.40.10">
    <property type="entry name" value="Immunoglobulins"/>
    <property type="match status" value="2"/>
</dbReference>
<dbReference type="InterPro" id="IPR013783">
    <property type="entry name" value="Ig-like_fold"/>
</dbReference>
<keyword evidence="2" id="KW-0472">Membrane</keyword>
<gene>
    <name evidence="5" type="ORF">MNOR_LOCUS20777</name>
</gene>
<evidence type="ECO:0000313" key="5">
    <source>
        <dbReference type="EMBL" id="CAL4115857.1"/>
    </source>
</evidence>
<keyword evidence="2" id="KW-1133">Transmembrane helix</keyword>
<dbReference type="InterPro" id="IPR013106">
    <property type="entry name" value="Ig_V-set"/>
</dbReference>
<protein>
    <recommendedName>
        <fullName evidence="4">Ig-like domain-containing protein</fullName>
    </recommendedName>
</protein>
<feature type="signal peptide" evidence="3">
    <location>
        <begin position="1"/>
        <end position="27"/>
    </location>
</feature>
<dbReference type="InterPro" id="IPR036179">
    <property type="entry name" value="Ig-like_dom_sf"/>
</dbReference>
<comment type="caution">
    <text evidence="5">The sequence shown here is derived from an EMBL/GenBank/DDBJ whole genome shotgun (WGS) entry which is preliminary data.</text>
</comment>
<dbReference type="SMART" id="SM00408">
    <property type="entry name" value="IGc2"/>
    <property type="match status" value="2"/>
</dbReference>
<keyword evidence="2" id="KW-0812">Transmembrane</keyword>
<dbReference type="SMART" id="SM00409">
    <property type="entry name" value="IG"/>
    <property type="match status" value="2"/>
</dbReference>
<dbReference type="Proteomes" id="UP001497623">
    <property type="component" value="Unassembled WGS sequence"/>
</dbReference>
<dbReference type="Pfam" id="PF00047">
    <property type="entry name" value="ig"/>
    <property type="match status" value="1"/>
</dbReference>
<dbReference type="PANTHER" id="PTHR23279:SF46">
    <property type="entry name" value="DEFECTIVE PROBOSCIS EXTENSION RESPONSE 10, ISOFORM A-RELATED"/>
    <property type="match status" value="1"/>
</dbReference>
<accession>A0AAV2R505</accession>
<evidence type="ECO:0000256" key="1">
    <source>
        <dbReference type="SAM" id="MobiDB-lite"/>
    </source>
</evidence>
<keyword evidence="3" id="KW-0732">Signal</keyword>
<feature type="chain" id="PRO_5044010764" description="Ig-like domain-containing protein" evidence="3">
    <location>
        <begin position="28"/>
        <end position="330"/>
    </location>
</feature>
<evidence type="ECO:0000256" key="3">
    <source>
        <dbReference type="SAM" id="SignalP"/>
    </source>
</evidence>
<dbReference type="PANTHER" id="PTHR23279">
    <property type="entry name" value="DEFECTIVE PROBOSCIS EXTENSION RESPONSE DPR -RELATED"/>
    <property type="match status" value="1"/>
</dbReference>
<dbReference type="InterPro" id="IPR007110">
    <property type="entry name" value="Ig-like_dom"/>
</dbReference>
<feature type="transmembrane region" description="Helical" evidence="2">
    <location>
        <begin position="300"/>
        <end position="320"/>
    </location>
</feature>
<dbReference type="SUPFAM" id="SSF48726">
    <property type="entry name" value="Immunoglobulin"/>
    <property type="match status" value="2"/>
</dbReference>
<keyword evidence="6" id="KW-1185">Reference proteome</keyword>
<dbReference type="InterPro" id="IPR003599">
    <property type="entry name" value="Ig_sub"/>
</dbReference>
<reference evidence="5 6" key="1">
    <citation type="submission" date="2024-05" db="EMBL/GenBank/DDBJ databases">
        <authorList>
            <person name="Wallberg A."/>
        </authorList>
    </citation>
    <scope>NUCLEOTIDE SEQUENCE [LARGE SCALE GENOMIC DNA]</scope>
</reference>
<sequence length="330" mass="36913">MELQYLSPLTLLVRVLLLSQGSRPGMCRMTRSSGYYDNVVHGDGIGSHTFEDHRRRPMGADNTGERNRPVPWGPTVPGPIFDPSPPRNVTAFKDDNAFLHCIVHNLSDKTVSWIREKDLHILTVGPYTYTADDRFSVIQNQEDAASWVLKIKSVQPRDSGRYDCQVNTHPTNPISYSIWLSVFVPTARIEGNREIYVDRGSTINLTCIINHNPESRTETFWYHNNKVINYDSRDSRVSVITDRGAVTKTILLIHDAHDGATGSYSCIPSPSAVASVTVHILNGEMPAGLQTNGGRRINSGFMSLISLTYLTLPYFILMIITDKVHLANCI</sequence>
<evidence type="ECO:0000259" key="4">
    <source>
        <dbReference type="PROSITE" id="PS50835"/>
    </source>
</evidence>
<dbReference type="Pfam" id="PF13927">
    <property type="entry name" value="Ig_3"/>
    <property type="match status" value="1"/>
</dbReference>
<dbReference type="SMART" id="SM00406">
    <property type="entry name" value="IGv"/>
    <property type="match status" value="1"/>
</dbReference>
<organism evidence="5 6">
    <name type="scientific">Meganyctiphanes norvegica</name>
    <name type="common">Northern krill</name>
    <name type="synonym">Thysanopoda norvegica</name>
    <dbReference type="NCBI Taxonomy" id="48144"/>
    <lineage>
        <taxon>Eukaryota</taxon>
        <taxon>Metazoa</taxon>
        <taxon>Ecdysozoa</taxon>
        <taxon>Arthropoda</taxon>
        <taxon>Crustacea</taxon>
        <taxon>Multicrustacea</taxon>
        <taxon>Malacostraca</taxon>
        <taxon>Eumalacostraca</taxon>
        <taxon>Eucarida</taxon>
        <taxon>Euphausiacea</taxon>
        <taxon>Euphausiidae</taxon>
        <taxon>Meganyctiphanes</taxon>
    </lineage>
</organism>
<dbReference type="EMBL" id="CAXKWB010016279">
    <property type="protein sequence ID" value="CAL4115857.1"/>
    <property type="molecule type" value="Genomic_DNA"/>
</dbReference>
<dbReference type="InterPro" id="IPR013151">
    <property type="entry name" value="Immunoglobulin_dom"/>
</dbReference>
<dbReference type="GO" id="GO:0050808">
    <property type="term" value="P:synapse organization"/>
    <property type="evidence" value="ECO:0007669"/>
    <property type="project" value="TreeGrafter"/>
</dbReference>
<evidence type="ECO:0000313" key="6">
    <source>
        <dbReference type="Proteomes" id="UP001497623"/>
    </source>
</evidence>
<feature type="domain" description="Ig-like" evidence="4">
    <location>
        <begin position="185"/>
        <end position="277"/>
    </location>
</feature>
<dbReference type="GO" id="GO:0032589">
    <property type="term" value="C:neuron projection membrane"/>
    <property type="evidence" value="ECO:0007669"/>
    <property type="project" value="TreeGrafter"/>
</dbReference>